<evidence type="ECO:0000256" key="2">
    <source>
        <dbReference type="ARBA" id="ARBA00022448"/>
    </source>
</evidence>
<name>A0ABW4RXF8_9ACTN</name>
<accession>A0ABW4RXF8</accession>
<sequence>MDPWAALLLASVFEVGFTTCLKLEQRNKNWAWGFLACAVASFGLLELAIRSIPLGTAYAVWTGLGAVGTISVGAVFFGDRLRPVQLALVGVIVALIAGLKVLS</sequence>
<dbReference type="InterPro" id="IPR045324">
    <property type="entry name" value="Small_multidrug_res"/>
</dbReference>
<keyword evidence="2" id="KW-0813">Transport</keyword>
<keyword evidence="5 8" id="KW-1133">Transmembrane helix</keyword>
<keyword evidence="4 7" id="KW-0812">Transmembrane</keyword>
<evidence type="ECO:0000256" key="7">
    <source>
        <dbReference type="RuleBase" id="RU003942"/>
    </source>
</evidence>
<evidence type="ECO:0000313" key="10">
    <source>
        <dbReference type="Proteomes" id="UP001597326"/>
    </source>
</evidence>
<evidence type="ECO:0000256" key="8">
    <source>
        <dbReference type="SAM" id="Phobius"/>
    </source>
</evidence>
<evidence type="ECO:0000256" key="5">
    <source>
        <dbReference type="ARBA" id="ARBA00022989"/>
    </source>
</evidence>
<evidence type="ECO:0000256" key="3">
    <source>
        <dbReference type="ARBA" id="ARBA00022475"/>
    </source>
</evidence>
<evidence type="ECO:0000256" key="6">
    <source>
        <dbReference type="ARBA" id="ARBA00023136"/>
    </source>
</evidence>
<gene>
    <name evidence="9" type="ORF">ACFSCS_12580</name>
</gene>
<comment type="caution">
    <text evidence="9">The sequence shown here is derived from an EMBL/GenBank/DDBJ whole genome shotgun (WGS) entry which is preliminary data.</text>
</comment>
<comment type="similarity">
    <text evidence="7">Belongs to the drug/metabolite transporter (DMT) superfamily. Small multidrug resistance (SMR) (TC 2.A.7.1) family.</text>
</comment>
<proteinExistence type="inferred from homology"/>
<evidence type="ECO:0000256" key="1">
    <source>
        <dbReference type="ARBA" id="ARBA00004651"/>
    </source>
</evidence>
<keyword evidence="3" id="KW-1003">Cell membrane</keyword>
<feature type="transmembrane region" description="Helical" evidence="8">
    <location>
        <begin position="56"/>
        <end position="78"/>
    </location>
</feature>
<feature type="transmembrane region" description="Helical" evidence="8">
    <location>
        <begin position="30"/>
        <end position="49"/>
    </location>
</feature>
<dbReference type="Pfam" id="PF00893">
    <property type="entry name" value="Multi_Drug_Res"/>
    <property type="match status" value="1"/>
</dbReference>
<evidence type="ECO:0000313" key="9">
    <source>
        <dbReference type="EMBL" id="MFD1891011.1"/>
    </source>
</evidence>
<dbReference type="Gene3D" id="1.10.3730.20">
    <property type="match status" value="1"/>
</dbReference>
<dbReference type="Proteomes" id="UP001597326">
    <property type="component" value="Unassembled WGS sequence"/>
</dbReference>
<dbReference type="InterPro" id="IPR000390">
    <property type="entry name" value="Small_drug/metabolite_transptr"/>
</dbReference>
<reference evidence="10" key="1">
    <citation type="journal article" date="2019" name="Int. J. Syst. Evol. Microbiol.">
        <title>The Global Catalogue of Microorganisms (GCM) 10K type strain sequencing project: providing services to taxonomists for standard genome sequencing and annotation.</title>
        <authorList>
            <consortium name="The Broad Institute Genomics Platform"/>
            <consortium name="The Broad Institute Genome Sequencing Center for Infectious Disease"/>
            <person name="Wu L."/>
            <person name="Ma J."/>
        </authorList>
    </citation>
    <scope>NUCLEOTIDE SEQUENCE [LARGE SCALE GENOMIC DNA]</scope>
    <source>
        <strain evidence="10">CAIM 431</strain>
    </source>
</reference>
<organism evidence="9 10">
    <name type="scientific">Luteococcus peritonei</name>
    <dbReference type="NCBI Taxonomy" id="88874"/>
    <lineage>
        <taxon>Bacteria</taxon>
        <taxon>Bacillati</taxon>
        <taxon>Actinomycetota</taxon>
        <taxon>Actinomycetes</taxon>
        <taxon>Propionibacteriales</taxon>
        <taxon>Propionibacteriaceae</taxon>
        <taxon>Luteococcus</taxon>
    </lineage>
</organism>
<dbReference type="EMBL" id="JBHUFZ010000028">
    <property type="protein sequence ID" value="MFD1891011.1"/>
    <property type="molecule type" value="Genomic_DNA"/>
</dbReference>
<protein>
    <submittedName>
        <fullName evidence="9">Multidrug efflux SMR transporter</fullName>
    </submittedName>
</protein>
<dbReference type="PANTHER" id="PTHR30561:SF0">
    <property type="entry name" value="GUANIDINIUM EXPORTER"/>
    <property type="match status" value="1"/>
</dbReference>
<dbReference type="SUPFAM" id="SSF103481">
    <property type="entry name" value="Multidrug resistance efflux transporter EmrE"/>
    <property type="match status" value="1"/>
</dbReference>
<dbReference type="PANTHER" id="PTHR30561">
    <property type="entry name" value="SMR FAMILY PROTON-DEPENDENT DRUG EFFLUX TRANSPORTER SUGE"/>
    <property type="match status" value="1"/>
</dbReference>
<evidence type="ECO:0000256" key="4">
    <source>
        <dbReference type="ARBA" id="ARBA00022692"/>
    </source>
</evidence>
<keyword evidence="6 8" id="KW-0472">Membrane</keyword>
<dbReference type="InterPro" id="IPR037185">
    <property type="entry name" value="EmrE-like"/>
</dbReference>
<feature type="transmembrane region" description="Helical" evidence="8">
    <location>
        <begin position="84"/>
        <end position="102"/>
    </location>
</feature>
<keyword evidence="10" id="KW-1185">Reference proteome</keyword>
<comment type="subcellular location">
    <subcellularLocation>
        <location evidence="1 7">Cell membrane</location>
        <topology evidence="1 7">Multi-pass membrane protein</topology>
    </subcellularLocation>
</comment>
<dbReference type="RefSeq" id="WP_343874323.1">
    <property type="nucleotide sequence ID" value="NZ_BAAAIX010000026.1"/>
</dbReference>